<protein>
    <submittedName>
        <fullName evidence="4">Chaperone of endosialidase</fullName>
    </submittedName>
</protein>
<keyword evidence="1" id="KW-0175">Coiled coil</keyword>
<dbReference type="Proteomes" id="UP000184368">
    <property type="component" value="Unassembled WGS sequence"/>
</dbReference>
<dbReference type="InterPro" id="IPR030392">
    <property type="entry name" value="S74_ICA"/>
</dbReference>
<dbReference type="Pfam" id="PF13884">
    <property type="entry name" value="Peptidase_S74"/>
    <property type="match status" value="1"/>
</dbReference>
<dbReference type="EMBL" id="FQUO01000007">
    <property type="protein sequence ID" value="SHF40483.1"/>
    <property type="molecule type" value="Genomic_DNA"/>
</dbReference>
<evidence type="ECO:0000313" key="4">
    <source>
        <dbReference type="EMBL" id="SHF40483.1"/>
    </source>
</evidence>
<evidence type="ECO:0000259" key="3">
    <source>
        <dbReference type="PROSITE" id="PS51688"/>
    </source>
</evidence>
<dbReference type="PROSITE" id="PS51688">
    <property type="entry name" value="ICA"/>
    <property type="match status" value="1"/>
</dbReference>
<dbReference type="InterPro" id="IPR044914">
    <property type="entry name" value="Endosialidase_C_dom_sf"/>
</dbReference>
<dbReference type="AlphaFoldDB" id="A0A1M5BD44"/>
<organism evidence="4 5">
    <name type="scientific">Cnuella takakiae</name>
    <dbReference type="NCBI Taxonomy" id="1302690"/>
    <lineage>
        <taxon>Bacteria</taxon>
        <taxon>Pseudomonadati</taxon>
        <taxon>Bacteroidota</taxon>
        <taxon>Chitinophagia</taxon>
        <taxon>Chitinophagales</taxon>
        <taxon>Chitinophagaceae</taxon>
        <taxon>Cnuella</taxon>
    </lineage>
</organism>
<gene>
    <name evidence="4" type="ORF">SAMN05444008_107263</name>
</gene>
<evidence type="ECO:0000256" key="1">
    <source>
        <dbReference type="SAM" id="Coils"/>
    </source>
</evidence>
<proteinExistence type="predicted"/>
<feature type="domain" description="Peptidase S74" evidence="3">
    <location>
        <begin position="710"/>
        <end position="801"/>
    </location>
</feature>
<keyword evidence="2" id="KW-0732">Signal</keyword>
<keyword evidence="5" id="KW-1185">Reference proteome</keyword>
<feature type="chain" id="PRO_5011957145" evidence="2">
    <location>
        <begin position="31"/>
        <end position="809"/>
    </location>
</feature>
<name>A0A1M5BD44_9BACT</name>
<dbReference type="STRING" id="1302690.BUE76_17270"/>
<evidence type="ECO:0000313" key="5">
    <source>
        <dbReference type="Proteomes" id="UP000184368"/>
    </source>
</evidence>
<feature type="coiled-coil region" evidence="1">
    <location>
        <begin position="780"/>
        <end position="807"/>
    </location>
</feature>
<accession>A0A1M5BD44</accession>
<evidence type="ECO:0000256" key="2">
    <source>
        <dbReference type="SAM" id="SignalP"/>
    </source>
</evidence>
<dbReference type="Gene3D" id="4.10.1090.10">
    <property type="entry name" value="Endosialidase, domain 4"/>
    <property type="match status" value="1"/>
</dbReference>
<feature type="signal peptide" evidence="2">
    <location>
        <begin position="1"/>
        <end position="30"/>
    </location>
</feature>
<sequence>MKNATSMKTTLNALAVLLSAALLGVNPVHAQGVLGQMLRNNLGGRLRAVLDNPAGTTGQYTATFPAASGTLLLNEAGIVNFRTTATATEQRFWNSTGTFYTGLRAGAATANTTFTLPVADGAAGQLLQTNGGGQLQWFTPSADWTINGNNGTNPTSNFIGTTDNVSLAFRTANTQRMVITNAGRVGIGVAAPANNLVVLDNIEVQRGASTSVSSLTFSNTANQGDFRIGGDGGDIFWQGGGGRNLQMGAFHGMVLAGDRQANTALNFLTPSSTTGTINTNVLVQSQRSGSVPLAIQGFSGSSANLTEWRTPGTNALMNVVNSNGNLGLGNTNPVEKLDITGNLKLTGALMPGGAAGSAGQVLISSGPGAAPTWLSVNNSNVWVHGGNTLAAQQNFGTLSNHDLPFITNTSERMRLTTAGFLGINTSTPLEALDVNGNIRISGGNKRLVFLTPGDDPDGVIEMRKYGTAAENSEMLFFSGNDPAGSWGPDRIRMATNEFKIQTTTSAQINTIALAEAENTENTRLLINSAGNVGIGTEQFDGTAPEKLLVDAGTTSSYNLINGQGSINGYLQFNIQNNSTGNLSSTDIVATANNGNESTNYIDMGINGQNYTGNYFGSANDAYLYNLGNDLLIGAGSTNKSVRFLTGGGNKATNTRMIIDGSGNVGIGTLNPIDKLTVAGNIYPTADNTYNLGRVGNRWQTVFAYNWSSPSDLRLKTNIQSLSYGLNEVLALRPVQYNWNVNPNKDIKLGLIAQEVQKVVPEVVEGNQEKEMLSMDYTELIPVLINAIKEQQTQIDDLKKEISKLKKNKQ</sequence>
<reference evidence="4 5" key="1">
    <citation type="submission" date="2016-11" db="EMBL/GenBank/DDBJ databases">
        <authorList>
            <person name="Jaros S."/>
            <person name="Januszkiewicz K."/>
            <person name="Wedrychowicz H."/>
        </authorList>
    </citation>
    <scope>NUCLEOTIDE SEQUENCE [LARGE SCALE GENOMIC DNA]</scope>
    <source>
        <strain evidence="4 5">DSM 26897</strain>
    </source>
</reference>